<reference evidence="1" key="1">
    <citation type="submission" date="2023-08" db="EMBL/GenBank/DDBJ databases">
        <title>Chromosome-level Genome Assembly of mud carp (Cirrhinus molitorella).</title>
        <authorList>
            <person name="Liu H."/>
        </authorList>
    </citation>
    <scope>NUCLEOTIDE SEQUENCE</scope>
    <source>
        <strain evidence="1">Prfri</strain>
        <tissue evidence="1">Muscle</tissue>
    </source>
</reference>
<evidence type="ECO:0000313" key="1">
    <source>
        <dbReference type="EMBL" id="KAK2867034.1"/>
    </source>
</evidence>
<gene>
    <name evidence="1" type="ORF">Q8A67_025151</name>
</gene>
<keyword evidence="2" id="KW-1185">Reference proteome</keyword>
<dbReference type="AlphaFoldDB" id="A0AA88P020"/>
<proteinExistence type="predicted"/>
<dbReference type="EMBL" id="JAUYZG010000025">
    <property type="protein sequence ID" value="KAK2867034.1"/>
    <property type="molecule type" value="Genomic_DNA"/>
</dbReference>
<dbReference type="Proteomes" id="UP001187343">
    <property type="component" value="Unassembled WGS sequence"/>
</dbReference>
<accession>A0AA88P020</accession>
<name>A0AA88P020_9TELE</name>
<organism evidence="1 2">
    <name type="scientific">Cirrhinus molitorella</name>
    <name type="common">mud carp</name>
    <dbReference type="NCBI Taxonomy" id="172907"/>
    <lineage>
        <taxon>Eukaryota</taxon>
        <taxon>Metazoa</taxon>
        <taxon>Chordata</taxon>
        <taxon>Craniata</taxon>
        <taxon>Vertebrata</taxon>
        <taxon>Euteleostomi</taxon>
        <taxon>Actinopterygii</taxon>
        <taxon>Neopterygii</taxon>
        <taxon>Teleostei</taxon>
        <taxon>Ostariophysi</taxon>
        <taxon>Cypriniformes</taxon>
        <taxon>Cyprinidae</taxon>
        <taxon>Labeoninae</taxon>
        <taxon>Labeonini</taxon>
        <taxon>Cirrhinus</taxon>
    </lineage>
</organism>
<protein>
    <submittedName>
        <fullName evidence="1">Uncharacterized protein</fullName>
    </submittedName>
</protein>
<comment type="caution">
    <text evidence="1">The sequence shown here is derived from an EMBL/GenBank/DDBJ whole genome shotgun (WGS) entry which is preliminary data.</text>
</comment>
<evidence type="ECO:0000313" key="2">
    <source>
        <dbReference type="Proteomes" id="UP001187343"/>
    </source>
</evidence>
<sequence>MHSQELSEVFVGVFFLRLMGVSWMTPTRLVEHLLVMEKMDLHKVGSKDEDYKPGDNGSLRAVTVGSSDPFPVILQIEENGEGLGSADLQSVHRHTYIQLEFQFTMPENLPFAVNIAQIYY</sequence>